<feature type="region of interest" description="Disordered" evidence="1">
    <location>
        <begin position="61"/>
        <end position="91"/>
    </location>
</feature>
<dbReference type="Proteomes" id="UP001651158">
    <property type="component" value="Unassembled WGS sequence"/>
</dbReference>
<name>A0ABR4QKP4_9CEST</name>
<reference evidence="2 4" key="1">
    <citation type="journal article" date="2022" name="Front. Cell. Infect. Microbiol.">
        <title>The Genomes of Two Strains of Taenia crassiceps the Animal Model for the Study of Human Cysticercosis.</title>
        <authorList>
            <person name="Bobes R.J."/>
            <person name="Estrada K."/>
            <person name="Rios-Valencia D.G."/>
            <person name="Calderon-Gallegos A."/>
            <person name="de la Torre P."/>
            <person name="Carrero J.C."/>
            <person name="Sanchez-Flores A."/>
            <person name="Laclette J.P."/>
        </authorList>
    </citation>
    <scope>NUCLEOTIDE SEQUENCE [LARGE SCALE GENOMIC DNA]</scope>
    <source>
        <strain evidence="2">WFUcys</strain>
    </source>
</reference>
<dbReference type="EMBL" id="JAKROA010000002">
    <property type="protein sequence ID" value="KAL5110649.1"/>
    <property type="molecule type" value="Genomic_DNA"/>
</dbReference>
<reference evidence="2" key="2">
    <citation type="submission" date="2024-12" db="EMBL/GenBank/DDBJ databases">
        <authorList>
            <person name="Estrada K."/>
            <person name="Bobes R.J."/>
            <person name="Sanchez-Flores A."/>
            <person name="Laclette J.P."/>
        </authorList>
    </citation>
    <scope>NUCLEOTIDE SEQUENCE</scope>
    <source>
        <strain evidence="2">WFUcys</strain>
        <tissue evidence="2">Peritoneal cavity of infected mice</tissue>
    </source>
</reference>
<evidence type="ECO:0000313" key="4">
    <source>
        <dbReference type="Proteomes" id="UP001651158"/>
    </source>
</evidence>
<evidence type="ECO:0000313" key="2">
    <source>
        <dbReference type="EMBL" id="KAL5110019.1"/>
    </source>
</evidence>
<evidence type="ECO:0000313" key="3">
    <source>
        <dbReference type="EMBL" id="KAL5110649.1"/>
    </source>
</evidence>
<dbReference type="EMBL" id="JAKROA010000002">
    <property type="protein sequence ID" value="KAL5110019.1"/>
    <property type="molecule type" value="Genomic_DNA"/>
</dbReference>
<sequence>MAATRLSLTVEASVFARRKELKEGRKTCHLLMQSDTRTPQRLQPSLVISLVRRSTCIGTYNSPQRILPQGDPPPLRIASPHNVKSPRSTAHLRPSWNRNCNGCAAAGRSHVRTHTHPPRLSASCGDTWTCDWAMRDVVAKTA</sequence>
<protein>
    <submittedName>
        <fullName evidence="2">Uncharacterized protein</fullName>
    </submittedName>
</protein>
<gene>
    <name evidence="2" type="ORF">TcWFU_002886</name>
    <name evidence="3" type="ORF">TcWFU_007393</name>
</gene>
<accession>A0ABR4QKP4</accession>
<evidence type="ECO:0000256" key="1">
    <source>
        <dbReference type="SAM" id="MobiDB-lite"/>
    </source>
</evidence>
<proteinExistence type="predicted"/>
<comment type="caution">
    <text evidence="2">The sequence shown here is derived from an EMBL/GenBank/DDBJ whole genome shotgun (WGS) entry which is preliminary data.</text>
</comment>
<keyword evidence="4" id="KW-1185">Reference proteome</keyword>
<organism evidence="2 4">
    <name type="scientific">Taenia crassiceps</name>
    <dbReference type="NCBI Taxonomy" id="6207"/>
    <lineage>
        <taxon>Eukaryota</taxon>
        <taxon>Metazoa</taxon>
        <taxon>Spiralia</taxon>
        <taxon>Lophotrochozoa</taxon>
        <taxon>Platyhelminthes</taxon>
        <taxon>Cestoda</taxon>
        <taxon>Eucestoda</taxon>
        <taxon>Cyclophyllidea</taxon>
        <taxon>Taeniidae</taxon>
        <taxon>Taenia</taxon>
    </lineage>
</organism>